<dbReference type="PANTHER" id="PTHR43712">
    <property type="entry name" value="PUTATIVE (AFU_ORTHOLOGUE AFUA_4G14580)-RELATED"/>
    <property type="match status" value="1"/>
</dbReference>
<dbReference type="Gene3D" id="3.40.50.150">
    <property type="entry name" value="Vaccinia Virus protein VP39"/>
    <property type="match status" value="1"/>
</dbReference>
<dbReference type="InterPro" id="IPR029063">
    <property type="entry name" value="SAM-dependent_MTases_sf"/>
</dbReference>
<accession>A0A8X8BJU6</accession>
<feature type="non-terminal residue" evidence="11">
    <location>
        <position position="1"/>
    </location>
</feature>
<dbReference type="PROSITE" id="PS51683">
    <property type="entry name" value="SAM_OMT_II"/>
    <property type="match status" value="1"/>
</dbReference>
<evidence type="ECO:0000256" key="5">
    <source>
        <dbReference type="ARBA" id="ARBA00037926"/>
    </source>
</evidence>
<dbReference type="PANTHER" id="PTHR43712:SF2">
    <property type="entry name" value="O-METHYLTRANSFERASE CICE"/>
    <property type="match status" value="1"/>
</dbReference>
<comment type="caution">
    <text evidence="11">The sequence shown here is derived from an EMBL/GenBank/DDBJ whole genome shotgun (WGS) entry which is preliminary data.</text>
</comment>
<name>A0A8X8BJU6_POLSE</name>
<dbReference type="GO" id="GO:0017096">
    <property type="term" value="F:acetylserotonin O-methyltransferase activity"/>
    <property type="evidence" value="ECO:0007669"/>
    <property type="project" value="UniProtKB-EC"/>
</dbReference>
<keyword evidence="9" id="KW-0471">Melatonin biosynthesis</keyword>
<sequence length="238" mass="26012">MRDTILGVGGHFIREEPEVEECWEGTVREDGTDDVRKDGGGRAEVAYCGKAYSGGACFFLEESKGESSLEGVPLSSAVFSLIGCSGALAKQCVLTYPEAMVTIFDLPRVVEMSKKHFVSVEENRISFQEGDFFRDPLPVADLYILARILHDWTDEKCVELLIKVNKACQPEVPAASPEGLRVSLLFFPPALPGVAEVLRSRASKARERPLASTMGTYRVELQSSVPVAPKSTRKVAPT</sequence>
<keyword evidence="1 11" id="KW-0489">Methyltransferase</keyword>
<evidence type="ECO:0000313" key="12">
    <source>
        <dbReference type="Proteomes" id="UP000886611"/>
    </source>
</evidence>
<dbReference type="EMBL" id="JAATIS010008602">
    <property type="protein sequence ID" value="KAG2457032.1"/>
    <property type="molecule type" value="Genomic_DNA"/>
</dbReference>
<evidence type="ECO:0000259" key="10">
    <source>
        <dbReference type="Pfam" id="PF00891"/>
    </source>
</evidence>
<dbReference type="GO" id="GO:0030187">
    <property type="term" value="P:melatonin biosynthetic process"/>
    <property type="evidence" value="ECO:0007669"/>
    <property type="project" value="UniProtKB-KW"/>
</dbReference>
<organism evidence="11 12">
    <name type="scientific">Polypterus senegalus</name>
    <name type="common">Senegal bichir</name>
    <dbReference type="NCBI Taxonomy" id="55291"/>
    <lineage>
        <taxon>Eukaryota</taxon>
        <taxon>Metazoa</taxon>
        <taxon>Chordata</taxon>
        <taxon>Craniata</taxon>
        <taxon>Vertebrata</taxon>
        <taxon>Euteleostomi</taxon>
        <taxon>Actinopterygii</taxon>
        <taxon>Polypteriformes</taxon>
        <taxon>Polypteridae</taxon>
        <taxon>Polypterus</taxon>
    </lineage>
</organism>
<dbReference type="Proteomes" id="UP000886611">
    <property type="component" value="Unassembled WGS sequence"/>
</dbReference>
<evidence type="ECO:0000256" key="2">
    <source>
        <dbReference type="ARBA" id="ARBA00022679"/>
    </source>
</evidence>
<evidence type="ECO:0000256" key="1">
    <source>
        <dbReference type="ARBA" id="ARBA00022603"/>
    </source>
</evidence>
<evidence type="ECO:0000256" key="4">
    <source>
        <dbReference type="ARBA" id="ARBA00037645"/>
    </source>
</evidence>
<dbReference type="AlphaFoldDB" id="A0A8X8BJU6"/>
<comment type="pathway">
    <text evidence="5">Aromatic compound metabolism; melatonin biosynthesis; melatonin from serotonin: step 1/2.</text>
</comment>
<dbReference type="InterPro" id="IPR001077">
    <property type="entry name" value="COMT_C"/>
</dbReference>
<protein>
    <recommendedName>
        <fullName evidence="7">Acetylserotonin O-methyltransferase</fullName>
        <ecNumber evidence="6">2.1.1.4</ecNumber>
    </recommendedName>
    <alternativeName>
        <fullName evidence="8">Hydroxyindole O-methyltransferase</fullName>
    </alternativeName>
</protein>
<dbReference type="Pfam" id="PF00891">
    <property type="entry name" value="Methyltransf_2"/>
    <property type="match status" value="1"/>
</dbReference>
<reference evidence="11 12" key="1">
    <citation type="journal article" date="2021" name="Cell">
        <title>Tracing the genetic footprints of vertebrate landing in non-teleost ray-finned fishes.</title>
        <authorList>
            <person name="Bi X."/>
            <person name="Wang K."/>
            <person name="Yang L."/>
            <person name="Pan H."/>
            <person name="Jiang H."/>
            <person name="Wei Q."/>
            <person name="Fang M."/>
            <person name="Yu H."/>
            <person name="Zhu C."/>
            <person name="Cai Y."/>
            <person name="He Y."/>
            <person name="Gan X."/>
            <person name="Zeng H."/>
            <person name="Yu D."/>
            <person name="Zhu Y."/>
            <person name="Jiang H."/>
            <person name="Qiu Q."/>
            <person name="Yang H."/>
            <person name="Zhang Y.E."/>
            <person name="Wang W."/>
            <person name="Zhu M."/>
            <person name="He S."/>
            <person name="Zhang G."/>
        </authorList>
    </citation>
    <scope>NUCLEOTIDE SEQUENCE [LARGE SCALE GENOMIC DNA]</scope>
    <source>
        <strain evidence="11">Bchr_013</strain>
    </source>
</reference>
<proteinExistence type="predicted"/>
<dbReference type="GO" id="GO:0032259">
    <property type="term" value="P:methylation"/>
    <property type="evidence" value="ECO:0007669"/>
    <property type="project" value="UniProtKB-KW"/>
</dbReference>
<dbReference type="InterPro" id="IPR016461">
    <property type="entry name" value="COMT-like"/>
</dbReference>
<comment type="function">
    <text evidence="4">Catalyzes the transfer of a methyl group onto N-acetylserotonin, producing melatonin (N-acetyl-5-methoxytryptamine).</text>
</comment>
<keyword evidence="3" id="KW-0949">S-adenosyl-L-methionine</keyword>
<evidence type="ECO:0000256" key="3">
    <source>
        <dbReference type="ARBA" id="ARBA00022691"/>
    </source>
</evidence>
<feature type="domain" description="O-methyltransferase C-terminal" evidence="10">
    <location>
        <begin position="79"/>
        <end position="170"/>
    </location>
</feature>
<keyword evidence="2" id="KW-0808">Transferase</keyword>
<evidence type="ECO:0000313" key="11">
    <source>
        <dbReference type="EMBL" id="KAG2457032.1"/>
    </source>
</evidence>
<dbReference type="SUPFAM" id="SSF53335">
    <property type="entry name" value="S-adenosyl-L-methionine-dependent methyltransferases"/>
    <property type="match status" value="1"/>
</dbReference>
<evidence type="ECO:0000256" key="8">
    <source>
        <dbReference type="ARBA" id="ARBA00043054"/>
    </source>
</evidence>
<evidence type="ECO:0000256" key="6">
    <source>
        <dbReference type="ARBA" id="ARBA00039116"/>
    </source>
</evidence>
<gene>
    <name evidence="11" type="primary">Asmt_1</name>
    <name evidence="11" type="ORF">GTO96_0012760</name>
</gene>
<evidence type="ECO:0000256" key="9">
    <source>
        <dbReference type="ARBA" id="ARBA00043260"/>
    </source>
</evidence>
<keyword evidence="12" id="KW-1185">Reference proteome</keyword>
<evidence type="ECO:0000256" key="7">
    <source>
        <dbReference type="ARBA" id="ARBA00040730"/>
    </source>
</evidence>
<dbReference type="EC" id="2.1.1.4" evidence="6"/>
<feature type="non-terminal residue" evidence="11">
    <location>
        <position position="238"/>
    </location>
</feature>